<gene>
    <name evidence="1" type="ORF">B296_00038910</name>
</gene>
<evidence type="ECO:0000313" key="2">
    <source>
        <dbReference type="Proteomes" id="UP000287651"/>
    </source>
</evidence>
<organism evidence="1 2">
    <name type="scientific">Ensete ventricosum</name>
    <name type="common">Abyssinian banana</name>
    <name type="synonym">Musa ensete</name>
    <dbReference type="NCBI Taxonomy" id="4639"/>
    <lineage>
        <taxon>Eukaryota</taxon>
        <taxon>Viridiplantae</taxon>
        <taxon>Streptophyta</taxon>
        <taxon>Embryophyta</taxon>
        <taxon>Tracheophyta</taxon>
        <taxon>Spermatophyta</taxon>
        <taxon>Magnoliopsida</taxon>
        <taxon>Liliopsida</taxon>
        <taxon>Zingiberales</taxon>
        <taxon>Musaceae</taxon>
        <taxon>Ensete</taxon>
    </lineage>
</organism>
<comment type="caution">
    <text evidence="1">The sequence shown here is derived from an EMBL/GenBank/DDBJ whole genome shotgun (WGS) entry which is preliminary data.</text>
</comment>
<sequence>MGAVYHRGSSQIASTSESHEGDLIILRYDRSSWRVGLLQCSHSLKRAWQVSGQSRRQDFRGVIDLLLSWRESIGRKRDRGGGECKGKLQPSNLAFSTTKRMDEVKYPSSLTYPVEELCISSGEKDMPPVVAVSSRQRCYLLCLLPCSLATWMVAPLEISDAARTCFSRVLEP</sequence>
<name>A0A426X7V0_ENSVE</name>
<dbReference type="Proteomes" id="UP000287651">
    <property type="component" value="Unassembled WGS sequence"/>
</dbReference>
<dbReference type="AlphaFoldDB" id="A0A426X7V0"/>
<reference evidence="1 2" key="1">
    <citation type="journal article" date="2014" name="Agronomy (Basel)">
        <title>A Draft Genome Sequence for Ensete ventricosum, the Drought-Tolerant Tree Against Hunger.</title>
        <authorList>
            <person name="Harrison J."/>
            <person name="Moore K.A."/>
            <person name="Paszkiewicz K."/>
            <person name="Jones T."/>
            <person name="Grant M."/>
            <person name="Ambacheew D."/>
            <person name="Muzemil S."/>
            <person name="Studholme D.J."/>
        </authorList>
    </citation>
    <scope>NUCLEOTIDE SEQUENCE [LARGE SCALE GENOMIC DNA]</scope>
</reference>
<accession>A0A426X7V0</accession>
<protein>
    <submittedName>
        <fullName evidence="1">Uncharacterized protein</fullName>
    </submittedName>
</protein>
<dbReference type="EMBL" id="AMZH03024866">
    <property type="protein sequence ID" value="RRT35555.1"/>
    <property type="molecule type" value="Genomic_DNA"/>
</dbReference>
<proteinExistence type="predicted"/>
<evidence type="ECO:0000313" key="1">
    <source>
        <dbReference type="EMBL" id="RRT35555.1"/>
    </source>
</evidence>